<dbReference type="SUPFAM" id="SSF50630">
    <property type="entry name" value="Acid proteases"/>
    <property type="match status" value="1"/>
</dbReference>
<organism evidence="1 2">
    <name type="scientific">Zestosphaera tikiterensis</name>
    <dbReference type="NCBI Taxonomy" id="1973259"/>
    <lineage>
        <taxon>Archaea</taxon>
        <taxon>Thermoproteota</taxon>
        <taxon>Thermoprotei</taxon>
        <taxon>Desulfurococcales</taxon>
        <taxon>Desulfurococcaceae</taxon>
        <taxon>Zestosphaera</taxon>
    </lineage>
</organism>
<name>A0A2R7Y307_9CREN</name>
<dbReference type="Gene3D" id="2.40.70.10">
    <property type="entry name" value="Acid Proteases"/>
    <property type="match status" value="1"/>
</dbReference>
<protein>
    <recommendedName>
        <fullName evidence="3">Clan AA aspartic protease</fullName>
    </recommendedName>
</protein>
<sequence length="120" mass="12963">MNSVGHVRELIKLYHRGRSLSVEALIDTGATTLVLPRRVAEELGAEVLGEMDVELADGTIRRVPYTVVEVELGGRRGPLLAAIVEGGEVCVGVEALERLGLAVDPATGRIHPTRRFVTRL</sequence>
<evidence type="ECO:0000313" key="1">
    <source>
        <dbReference type="EMBL" id="PUA31936.1"/>
    </source>
</evidence>
<dbReference type="AlphaFoldDB" id="A0A2R7Y307"/>
<evidence type="ECO:0000313" key="2">
    <source>
        <dbReference type="Proteomes" id="UP000244093"/>
    </source>
</evidence>
<evidence type="ECO:0008006" key="3">
    <source>
        <dbReference type="Google" id="ProtNLM"/>
    </source>
</evidence>
<gene>
    <name evidence="1" type="ORF">B7O98_08080</name>
</gene>
<dbReference type="GO" id="GO:0004190">
    <property type="term" value="F:aspartic-type endopeptidase activity"/>
    <property type="evidence" value="ECO:0007669"/>
    <property type="project" value="InterPro"/>
</dbReference>
<comment type="caution">
    <text evidence="1">The sequence shown here is derived from an EMBL/GenBank/DDBJ whole genome shotgun (WGS) entry which is preliminary data.</text>
</comment>
<dbReference type="Pfam" id="PF13650">
    <property type="entry name" value="Asp_protease_2"/>
    <property type="match status" value="1"/>
</dbReference>
<dbReference type="PROSITE" id="PS00141">
    <property type="entry name" value="ASP_PROTEASE"/>
    <property type="match status" value="1"/>
</dbReference>
<accession>A0A2R7Y307</accession>
<dbReference type="GO" id="GO:0006508">
    <property type="term" value="P:proteolysis"/>
    <property type="evidence" value="ECO:0007669"/>
    <property type="project" value="InterPro"/>
</dbReference>
<dbReference type="EMBL" id="NBVN01000005">
    <property type="protein sequence ID" value="PUA31936.1"/>
    <property type="molecule type" value="Genomic_DNA"/>
</dbReference>
<proteinExistence type="predicted"/>
<dbReference type="InterPro" id="IPR021109">
    <property type="entry name" value="Peptidase_aspartic_dom_sf"/>
</dbReference>
<reference evidence="1 2" key="1">
    <citation type="journal article" date="2018" name="Syst. Appl. Microbiol.">
        <title>A new symbiotic nanoarchaeote (Candidatus Nanoclepta minutus) and its host (Zestosphaera tikiterensis gen. nov., sp. nov.) from a New Zealand hot spring.</title>
        <authorList>
            <person name="St John E."/>
            <person name="Liu Y."/>
            <person name="Podar M."/>
            <person name="Stott M.B."/>
            <person name="Meneghin J."/>
            <person name="Chen Z."/>
            <person name="Lagutin K."/>
            <person name="Mitchell K."/>
            <person name="Reysenbach A.L."/>
        </authorList>
    </citation>
    <scope>NUCLEOTIDE SEQUENCE [LARGE SCALE GENOMIC DNA]</scope>
    <source>
        <strain evidence="1">NZ3</strain>
    </source>
</reference>
<dbReference type="Proteomes" id="UP000244093">
    <property type="component" value="Unassembled WGS sequence"/>
</dbReference>
<dbReference type="InterPro" id="IPR001969">
    <property type="entry name" value="Aspartic_peptidase_AS"/>
</dbReference>